<gene>
    <name evidence="10" type="ORF">IF651_06115</name>
</gene>
<keyword evidence="7 8" id="KW-0472">Membrane</keyword>
<dbReference type="AlphaFoldDB" id="A0A927G8R6"/>
<dbReference type="InterPro" id="IPR036259">
    <property type="entry name" value="MFS_trans_sf"/>
</dbReference>
<dbReference type="InterPro" id="IPR020846">
    <property type="entry name" value="MFS_dom"/>
</dbReference>
<dbReference type="InterPro" id="IPR011701">
    <property type="entry name" value="MFS"/>
</dbReference>
<dbReference type="SUPFAM" id="SSF103473">
    <property type="entry name" value="MFS general substrate transporter"/>
    <property type="match status" value="1"/>
</dbReference>
<dbReference type="PRINTS" id="PR01036">
    <property type="entry name" value="TCRTETB"/>
</dbReference>
<feature type="transmembrane region" description="Helical" evidence="8">
    <location>
        <begin position="205"/>
        <end position="224"/>
    </location>
</feature>
<dbReference type="Gene3D" id="1.20.1250.20">
    <property type="entry name" value="MFS general substrate transporter like domains"/>
    <property type="match status" value="1"/>
</dbReference>
<evidence type="ECO:0000256" key="1">
    <source>
        <dbReference type="ARBA" id="ARBA00004651"/>
    </source>
</evidence>
<comment type="similarity">
    <text evidence="2">Belongs to the major facilitator superfamily. TCR/Tet family.</text>
</comment>
<keyword evidence="5 8" id="KW-0812">Transmembrane</keyword>
<feature type="transmembrane region" description="Helical" evidence="8">
    <location>
        <begin position="236"/>
        <end position="253"/>
    </location>
</feature>
<dbReference type="PROSITE" id="PS50850">
    <property type="entry name" value="MFS"/>
    <property type="match status" value="1"/>
</dbReference>
<feature type="transmembrane region" description="Helical" evidence="8">
    <location>
        <begin position="16"/>
        <end position="41"/>
    </location>
</feature>
<feature type="transmembrane region" description="Helical" evidence="8">
    <location>
        <begin position="338"/>
        <end position="358"/>
    </location>
</feature>
<evidence type="ECO:0000256" key="5">
    <source>
        <dbReference type="ARBA" id="ARBA00022692"/>
    </source>
</evidence>
<dbReference type="GO" id="GO:0005886">
    <property type="term" value="C:plasma membrane"/>
    <property type="evidence" value="ECO:0007669"/>
    <property type="project" value="UniProtKB-SubCell"/>
</dbReference>
<proteinExistence type="inferred from homology"/>
<evidence type="ECO:0000313" key="11">
    <source>
        <dbReference type="Proteomes" id="UP000610846"/>
    </source>
</evidence>
<feature type="transmembrane region" description="Helical" evidence="8">
    <location>
        <begin position="109"/>
        <end position="130"/>
    </location>
</feature>
<dbReference type="Proteomes" id="UP000610846">
    <property type="component" value="Unassembled WGS sequence"/>
</dbReference>
<dbReference type="PANTHER" id="PTHR23501:SF197">
    <property type="entry name" value="COMD"/>
    <property type="match status" value="1"/>
</dbReference>
<evidence type="ECO:0000256" key="3">
    <source>
        <dbReference type="ARBA" id="ARBA00022448"/>
    </source>
</evidence>
<keyword evidence="4" id="KW-1003">Cell membrane</keyword>
<feature type="domain" description="Major facilitator superfamily (MFS) profile" evidence="9">
    <location>
        <begin position="19"/>
        <end position="500"/>
    </location>
</feature>
<feature type="transmembrane region" description="Helical" evidence="8">
    <location>
        <begin position="142"/>
        <end position="160"/>
    </location>
</feature>
<reference evidence="10" key="2">
    <citation type="submission" date="2020-09" db="EMBL/GenBank/DDBJ databases">
        <authorList>
            <person name="Yu Y."/>
        </authorList>
    </citation>
    <scope>NUCLEOTIDE SEQUENCE</scope>
    <source>
        <strain evidence="10">KCTC 49039</strain>
    </source>
</reference>
<dbReference type="Pfam" id="PF07690">
    <property type="entry name" value="MFS_1"/>
    <property type="match status" value="1"/>
</dbReference>
<feature type="transmembrane region" description="Helical" evidence="8">
    <location>
        <begin position="312"/>
        <end position="331"/>
    </location>
</feature>
<evidence type="ECO:0000256" key="2">
    <source>
        <dbReference type="ARBA" id="ARBA00007520"/>
    </source>
</evidence>
<evidence type="ECO:0000256" key="6">
    <source>
        <dbReference type="ARBA" id="ARBA00022989"/>
    </source>
</evidence>
<evidence type="ECO:0000259" key="9">
    <source>
        <dbReference type="PROSITE" id="PS50850"/>
    </source>
</evidence>
<keyword evidence="11" id="KW-1185">Reference proteome</keyword>
<dbReference type="GO" id="GO:0022857">
    <property type="term" value="F:transmembrane transporter activity"/>
    <property type="evidence" value="ECO:0007669"/>
    <property type="project" value="InterPro"/>
</dbReference>
<reference evidence="10" key="1">
    <citation type="journal article" date="2018" name="Curr. Microbiol.">
        <title>Cellulosimicrobium arenosum sp. nov., Isolated from Marine Sediment Sand.</title>
        <authorList>
            <person name="Oh M."/>
            <person name="Kim J.H."/>
            <person name="Yoon J.H."/>
            <person name="Schumann P."/>
            <person name="Kim W."/>
        </authorList>
    </citation>
    <scope>NUCLEOTIDE SEQUENCE</scope>
    <source>
        <strain evidence="10">KCTC 49039</strain>
    </source>
</reference>
<feature type="transmembrane region" description="Helical" evidence="8">
    <location>
        <begin position="477"/>
        <end position="495"/>
    </location>
</feature>
<evidence type="ECO:0000256" key="4">
    <source>
        <dbReference type="ARBA" id="ARBA00022475"/>
    </source>
</evidence>
<feature type="transmembrane region" description="Helical" evidence="8">
    <location>
        <begin position="370"/>
        <end position="392"/>
    </location>
</feature>
<protein>
    <submittedName>
        <fullName evidence="10">MFS transporter</fullName>
    </submittedName>
</protein>
<evidence type="ECO:0000256" key="7">
    <source>
        <dbReference type="ARBA" id="ARBA00023136"/>
    </source>
</evidence>
<feature type="transmembrane region" description="Helical" evidence="8">
    <location>
        <begin position="53"/>
        <end position="72"/>
    </location>
</feature>
<dbReference type="FunFam" id="1.20.1720.10:FF:000004">
    <property type="entry name" value="EmrB/QacA family drug resistance transporter"/>
    <property type="match status" value="1"/>
</dbReference>
<comment type="subcellular location">
    <subcellularLocation>
        <location evidence="1">Cell membrane</location>
        <topology evidence="1">Multi-pass membrane protein</topology>
    </subcellularLocation>
</comment>
<organism evidence="10 11">
    <name type="scientific">Cellulosimicrobium arenosum</name>
    <dbReference type="NCBI Taxonomy" id="2708133"/>
    <lineage>
        <taxon>Bacteria</taxon>
        <taxon>Bacillati</taxon>
        <taxon>Actinomycetota</taxon>
        <taxon>Actinomycetes</taxon>
        <taxon>Micrococcales</taxon>
        <taxon>Promicromonosporaceae</taxon>
        <taxon>Cellulosimicrobium</taxon>
    </lineage>
</organism>
<dbReference type="NCBIfam" id="TIGR00711">
    <property type="entry name" value="efflux_EmrB"/>
    <property type="match status" value="1"/>
</dbReference>
<dbReference type="Gene3D" id="1.20.1720.10">
    <property type="entry name" value="Multidrug resistance protein D"/>
    <property type="match status" value="1"/>
</dbReference>
<dbReference type="InterPro" id="IPR036390">
    <property type="entry name" value="WH_DNA-bd_sf"/>
</dbReference>
<dbReference type="InterPro" id="IPR036388">
    <property type="entry name" value="WH-like_DNA-bd_sf"/>
</dbReference>
<dbReference type="RefSeq" id="WP_191828197.1">
    <property type="nucleotide sequence ID" value="NZ_JACYHB010000003.1"/>
</dbReference>
<feature type="transmembrane region" description="Helical" evidence="8">
    <location>
        <begin position="274"/>
        <end position="297"/>
    </location>
</feature>
<dbReference type="SUPFAM" id="SSF46785">
    <property type="entry name" value="Winged helix' DNA-binding domain"/>
    <property type="match status" value="1"/>
</dbReference>
<dbReference type="Gene3D" id="1.10.10.10">
    <property type="entry name" value="Winged helix-like DNA-binding domain superfamily/Winged helix DNA-binding domain"/>
    <property type="match status" value="1"/>
</dbReference>
<dbReference type="InterPro" id="IPR004638">
    <property type="entry name" value="EmrB-like"/>
</dbReference>
<evidence type="ECO:0000256" key="8">
    <source>
        <dbReference type="SAM" id="Phobius"/>
    </source>
</evidence>
<dbReference type="EMBL" id="JACYHB010000003">
    <property type="protein sequence ID" value="MBD8078634.1"/>
    <property type="molecule type" value="Genomic_DNA"/>
</dbReference>
<feature type="transmembrane region" description="Helical" evidence="8">
    <location>
        <begin position="172"/>
        <end position="193"/>
    </location>
</feature>
<name>A0A927G8R6_9MICO</name>
<keyword evidence="3" id="KW-0813">Transport</keyword>
<feature type="transmembrane region" description="Helical" evidence="8">
    <location>
        <begin position="404"/>
        <end position="424"/>
    </location>
</feature>
<comment type="caution">
    <text evidence="10">The sequence shown here is derived from an EMBL/GenBank/DDBJ whole genome shotgun (WGS) entry which is preliminary data.</text>
</comment>
<feature type="transmembrane region" description="Helical" evidence="8">
    <location>
        <begin position="84"/>
        <end position="103"/>
    </location>
</feature>
<dbReference type="PANTHER" id="PTHR23501">
    <property type="entry name" value="MAJOR FACILITATOR SUPERFAMILY"/>
    <property type="match status" value="1"/>
</dbReference>
<dbReference type="CDD" id="cd17502">
    <property type="entry name" value="MFS_Azr1_MDR_like"/>
    <property type="match status" value="1"/>
</dbReference>
<evidence type="ECO:0000313" key="10">
    <source>
        <dbReference type="EMBL" id="MBD8078634.1"/>
    </source>
</evidence>
<keyword evidence="6 8" id="KW-1133">Transmembrane helix</keyword>
<accession>A0A927G8R6</accession>
<sequence>MSAASPEVEELPKRRVYIIFAGLMLAMLLAALDQTIVATALPTIVSDLGGAQHLSWVVTAYMLASTATTVLWGKLGDLVGRKPLFIICILIFLAGSMLAGTSQSMGQLIGWRAVQGIGGGGLMVLSQAIIGDIVSPRERGRYQGLFGAVFGVSSVAGPLLGGFFVDNLDWRWVFYINIPLGVVALITVVAVLPSITTSKHPSIDYAGIILLGAIATGIVLITSLGGTTWEWSSVQVWGLGVLTVAALVAFVLVEQRAAEPVLPLRLFANRVFSTAAVIGFAVGFAMFGAITFLPLYLQTVKGSTPTESGLEMTPMMLGLLLTSIGSGQIISRTGRYKVFPITGTAVTAVGLYLLSLMGRDTSTLQAGLSMFVFGLGLGMVNQVIVLAVQNAVEYRDLGTATSGATFFRTIGSSVGVAVFGTIFANRLTANLLTGAPADAQGACGPESLAASTTGLAQCPPGVQDWFLDAYAESLHTVFLWAVPVALVGFVLTWLLPETQLRTTSRDAGTPDAAEVAGHSAGESFALPSSRTSLEELRMILWRRVGARDPIAVYEAVAPDVGLNAAQCWMVTRVSLKRERSVQVMAERADVGDDRVREVARSLAERGLVEIDGDLVRATEAGDAVAEDIRSSERERLATYVEGWDHEPDVDELVDHLAADLLTDPVHDRP</sequence>